<sequence>MRFIFRLAVLLSITAAAVAAGFIWWSQQPIALKQTGVEFRVPAGSSLRGALRQINAAGIPVQGDLFVLLARWQGKSGAIKAGTYATDAGETPLSLLDKLATGRVSQASITLIEGWTFSQFRARLDAHPRLQHDSKGLSEAQLIARLGLPLRSLEGRLLPDTYLFDKDSSDLDVLARAVGNMQRQIDEAWSQRPPGLPYRSPDEALIMASIIEKETGREEDRTQVAAVFVNRLRIGMRLQTDPTVIYGLGENFNGNLRKIHLQTDTPYNTYTRAGLPPTPIAMPGLASIRAAFAPAASDAFYFVARGDGSSQFSRTLDEHNRAVNKYQRGGK</sequence>
<dbReference type="OrthoDB" id="9814591at2"/>
<dbReference type="Gene3D" id="3.30.160.60">
    <property type="entry name" value="Classic Zinc Finger"/>
    <property type="match status" value="1"/>
</dbReference>
<comment type="function">
    <text evidence="7">Functions as a peptidoglycan terminase that cleaves nascent peptidoglycan strands endolytically to terminate their elongation.</text>
</comment>
<dbReference type="EMBL" id="MTHD01000002">
    <property type="protein sequence ID" value="OMG54972.1"/>
    <property type="molecule type" value="Genomic_DNA"/>
</dbReference>
<dbReference type="CDD" id="cd08010">
    <property type="entry name" value="MltG_like"/>
    <property type="match status" value="1"/>
</dbReference>
<evidence type="ECO:0000256" key="4">
    <source>
        <dbReference type="ARBA" id="ARBA00023136"/>
    </source>
</evidence>
<dbReference type="PANTHER" id="PTHR30518">
    <property type="entry name" value="ENDOLYTIC MUREIN TRANSGLYCOSYLASE"/>
    <property type="match status" value="1"/>
</dbReference>
<keyword evidence="1 7" id="KW-1003">Cell membrane</keyword>
<keyword evidence="4 7" id="KW-0472">Membrane</keyword>
<proteinExistence type="inferred from homology"/>
<evidence type="ECO:0000313" key="9">
    <source>
        <dbReference type="Proteomes" id="UP000187526"/>
    </source>
</evidence>
<comment type="similarity">
    <text evidence="7">Belongs to the transglycosylase MltG family.</text>
</comment>
<keyword evidence="3 7" id="KW-1133">Transmembrane helix</keyword>
<keyword evidence="6 7" id="KW-0961">Cell wall biogenesis/degradation</keyword>
<evidence type="ECO:0000256" key="3">
    <source>
        <dbReference type="ARBA" id="ARBA00022989"/>
    </source>
</evidence>
<dbReference type="Pfam" id="PF02618">
    <property type="entry name" value="YceG"/>
    <property type="match status" value="1"/>
</dbReference>
<dbReference type="InterPro" id="IPR003770">
    <property type="entry name" value="MLTG-like"/>
</dbReference>
<dbReference type="Gene3D" id="3.30.1490.480">
    <property type="entry name" value="Endolytic murein transglycosylase"/>
    <property type="match status" value="1"/>
</dbReference>
<dbReference type="GO" id="GO:0005886">
    <property type="term" value="C:plasma membrane"/>
    <property type="evidence" value="ECO:0007669"/>
    <property type="project" value="UniProtKB-UniRule"/>
</dbReference>
<evidence type="ECO:0000313" key="8">
    <source>
        <dbReference type="EMBL" id="OMG54972.1"/>
    </source>
</evidence>
<dbReference type="GO" id="GO:0071555">
    <property type="term" value="P:cell wall organization"/>
    <property type="evidence" value="ECO:0007669"/>
    <property type="project" value="UniProtKB-KW"/>
</dbReference>
<keyword evidence="2 7" id="KW-0812">Transmembrane</keyword>
<evidence type="ECO:0000256" key="1">
    <source>
        <dbReference type="ARBA" id="ARBA00022475"/>
    </source>
</evidence>
<comment type="catalytic activity">
    <reaction evidence="7">
        <text>a peptidoglycan chain = a peptidoglycan chain with N-acetyl-1,6-anhydromuramyl-[peptide] at the reducing end + a peptidoglycan chain with N-acetylglucosamine at the non-reducing end.</text>
        <dbReference type="EC" id="4.2.2.29"/>
    </reaction>
</comment>
<dbReference type="Proteomes" id="UP000187526">
    <property type="component" value="Unassembled WGS sequence"/>
</dbReference>
<dbReference type="EC" id="4.2.2.29" evidence="7"/>
<evidence type="ECO:0000256" key="6">
    <source>
        <dbReference type="ARBA" id="ARBA00023316"/>
    </source>
</evidence>
<evidence type="ECO:0000256" key="2">
    <source>
        <dbReference type="ARBA" id="ARBA00022692"/>
    </source>
</evidence>
<gene>
    <name evidence="7" type="primary">mltG</name>
    <name evidence="8" type="ORF">BJN45_07410</name>
</gene>
<reference evidence="8 9" key="1">
    <citation type="submission" date="2016-10" db="EMBL/GenBank/DDBJ databases">
        <title>Alkaliphiles isolated from bioreactors.</title>
        <authorList>
            <person name="Salah Z."/>
            <person name="Rout S.P."/>
            <person name="Humphreys P.N."/>
        </authorList>
    </citation>
    <scope>NUCLEOTIDE SEQUENCE [LARGE SCALE GENOMIC DNA]</scope>
    <source>
        <strain evidence="8 9">ZS02</strain>
    </source>
</reference>
<dbReference type="RefSeq" id="WP_076093545.1">
    <property type="nucleotide sequence ID" value="NZ_MTHD01000002.1"/>
</dbReference>
<dbReference type="NCBIfam" id="TIGR00247">
    <property type="entry name" value="endolytic transglycosylase MltG"/>
    <property type="match status" value="1"/>
</dbReference>
<keyword evidence="9" id="KW-1185">Reference proteome</keyword>
<dbReference type="GO" id="GO:0008932">
    <property type="term" value="F:lytic endotransglycosylase activity"/>
    <property type="evidence" value="ECO:0007669"/>
    <property type="project" value="UniProtKB-UniRule"/>
</dbReference>
<accession>A0A1R1I8D7</accession>
<keyword evidence="5 7" id="KW-0456">Lyase</keyword>
<dbReference type="PANTHER" id="PTHR30518:SF2">
    <property type="entry name" value="ENDOLYTIC MUREIN TRANSGLYCOSYLASE"/>
    <property type="match status" value="1"/>
</dbReference>
<dbReference type="HAMAP" id="MF_02065">
    <property type="entry name" value="MltG"/>
    <property type="match status" value="1"/>
</dbReference>
<evidence type="ECO:0000256" key="7">
    <source>
        <dbReference type="HAMAP-Rule" id="MF_02065"/>
    </source>
</evidence>
<dbReference type="AlphaFoldDB" id="A0A1R1I8D7"/>
<name>A0A1R1I8D7_9RHOO</name>
<feature type="site" description="Important for catalytic activity" evidence="7">
    <location>
        <position position="214"/>
    </location>
</feature>
<comment type="caution">
    <text evidence="8">The sequence shown here is derived from an EMBL/GenBank/DDBJ whole genome shotgun (WGS) entry which is preliminary data.</text>
</comment>
<dbReference type="STRING" id="418702.BJN45_07410"/>
<protein>
    <recommendedName>
        <fullName evidence="7">Endolytic murein transglycosylase</fullName>
        <ecNumber evidence="7">4.2.2.29</ecNumber>
    </recommendedName>
    <alternativeName>
        <fullName evidence="7">Peptidoglycan lytic transglycosylase</fullName>
    </alternativeName>
    <alternativeName>
        <fullName evidence="7">Peptidoglycan polymerization terminase</fullName>
    </alternativeName>
</protein>
<dbReference type="GO" id="GO:0009252">
    <property type="term" value="P:peptidoglycan biosynthetic process"/>
    <property type="evidence" value="ECO:0007669"/>
    <property type="project" value="UniProtKB-UniRule"/>
</dbReference>
<keyword evidence="7" id="KW-0997">Cell inner membrane</keyword>
<organism evidence="8 9">
    <name type="scientific">Azonexus hydrophilus</name>
    <dbReference type="NCBI Taxonomy" id="418702"/>
    <lineage>
        <taxon>Bacteria</taxon>
        <taxon>Pseudomonadati</taxon>
        <taxon>Pseudomonadota</taxon>
        <taxon>Betaproteobacteria</taxon>
        <taxon>Rhodocyclales</taxon>
        <taxon>Azonexaceae</taxon>
        <taxon>Azonexus</taxon>
    </lineage>
</organism>
<evidence type="ECO:0000256" key="5">
    <source>
        <dbReference type="ARBA" id="ARBA00023239"/>
    </source>
</evidence>